<comment type="caution">
    <text evidence="1">The sequence shown here is derived from an EMBL/GenBank/DDBJ whole genome shotgun (WGS) entry which is preliminary data.</text>
</comment>
<accession>A0ABR0N4V8</accession>
<sequence length="151" mass="17135">MVSKNRVLLKKKMKIRMKVSKDSCGKFYLQYLPGERQFKLINEGKIVDDLNPQVLKSKQGKEFLAIESQQTDLNVVEKGTNDLVFKRSHNLDLANCHSLIFDEFILNSGMKSFSTSEYGIGKFVDEELGMVNIKVFTLATARKLPLAVNMA</sequence>
<protein>
    <submittedName>
        <fullName evidence="1">Uncharacterized protein</fullName>
    </submittedName>
</protein>
<dbReference type="EMBL" id="JARKNE010000011">
    <property type="protein sequence ID" value="KAK5785602.1"/>
    <property type="molecule type" value="Genomic_DNA"/>
</dbReference>
<reference evidence="1 2" key="1">
    <citation type="submission" date="2023-03" db="EMBL/GenBank/DDBJ databases">
        <title>WGS of Gossypium arboreum.</title>
        <authorList>
            <person name="Yu D."/>
        </authorList>
    </citation>
    <scope>NUCLEOTIDE SEQUENCE [LARGE SCALE GENOMIC DNA]</scope>
    <source>
        <tissue evidence="1">Leaf</tissue>
    </source>
</reference>
<name>A0ABR0N4V8_GOSAR</name>
<dbReference type="Proteomes" id="UP001358586">
    <property type="component" value="Chromosome 11"/>
</dbReference>
<proteinExistence type="predicted"/>
<gene>
    <name evidence="1" type="ORF">PVK06_040204</name>
</gene>
<evidence type="ECO:0000313" key="2">
    <source>
        <dbReference type="Proteomes" id="UP001358586"/>
    </source>
</evidence>
<organism evidence="1 2">
    <name type="scientific">Gossypium arboreum</name>
    <name type="common">Tree cotton</name>
    <name type="synonym">Gossypium nanking</name>
    <dbReference type="NCBI Taxonomy" id="29729"/>
    <lineage>
        <taxon>Eukaryota</taxon>
        <taxon>Viridiplantae</taxon>
        <taxon>Streptophyta</taxon>
        <taxon>Embryophyta</taxon>
        <taxon>Tracheophyta</taxon>
        <taxon>Spermatophyta</taxon>
        <taxon>Magnoliopsida</taxon>
        <taxon>eudicotyledons</taxon>
        <taxon>Gunneridae</taxon>
        <taxon>Pentapetalae</taxon>
        <taxon>rosids</taxon>
        <taxon>malvids</taxon>
        <taxon>Malvales</taxon>
        <taxon>Malvaceae</taxon>
        <taxon>Malvoideae</taxon>
        <taxon>Gossypium</taxon>
    </lineage>
</organism>
<keyword evidence="2" id="KW-1185">Reference proteome</keyword>
<evidence type="ECO:0000313" key="1">
    <source>
        <dbReference type="EMBL" id="KAK5785602.1"/>
    </source>
</evidence>